<feature type="transmembrane region" description="Helical" evidence="9">
    <location>
        <begin position="214"/>
        <end position="236"/>
    </location>
</feature>
<feature type="transmembrane region" description="Helical" evidence="9">
    <location>
        <begin position="17"/>
        <end position="35"/>
    </location>
</feature>
<dbReference type="RefSeq" id="WP_209811902.1">
    <property type="nucleotide sequence ID" value="NZ_JAGGKT010000014.1"/>
</dbReference>
<evidence type="ECO:0000256" key="5">
    <source>
        <dbReference type="ARBA" id="ARBA00022847"/>
    </source>
</evidence>
<dbReference type="EMBL" id="JAGGKT010000014">
    <property type="protein sequence ID" value="MBP1933887.1"/>
    <property type="molecule type" value="Genomic_DNA"/>
</dbReference>
<name>A0ABS4GUD6_9BACL</name>
<dbReference type="Pfam" id="PF00939">
    <property type="entry name" value="Na_sulph_symp"/>
    <property type="match status" value="1"/>
</dbReference>
<sequence>MPLVGLLRWIHAHRKESFYILINLLSWMMVFYFPLQHAKMFVVLVFALSGWALGVLPQPIVSLSIIALIPLLMLGTFEEALSGYAQSFIWLLVSTFILAAAVEGTGLGKRIALYLLMKAKGRTNTTILYLLFAIIILGFLIPTAAGRSAMIMPVCVGVFKVITSKELLPSFSKSVMLGVAFTSSFMSWAIITGSSSSIYAVSALETMIGYKWTYLYWLLCNFPLLVLLIFLFWFVLGRKYPLRMKEIPGGYDFIRAEFQALGKISQAEKNILTIGTFTVLMWMSEPFHGLSVSYIALVAAIFSCLPVFGIQSWKDASKHIAWDVIILFGAGFALAEALQRNETATWLALQLTQVIPHVGPFIAGLFMMVMVLFLRLGFANMLAITASLLPITINLAEMWGINPLWLSQIVIIACSFGYFLPVQSPSNLITYSYGYYDEKELAEMGIYVSLITIVVILLGAFFYWPYIGLPPL</sequence>
<feature type="transmembrane region" description="Helical" evidence="9">
    <location>
        <begin position="42"/>
        <end position="72"/>
    </location>
</feature>
<feature type="transmembrane region" description="Helical" evidence="9">
    <location>
        <begin position="444"/>
        <end position="466"/>
    </location>
</feature>
<keyword evidence="11" id="KW-1185">Reference proteome</keyword>
<evidence type="ECO:0000313" key="11">
    <source>
        <dbReference type="Proteomes" id="UP001519343"/>
    </source>
</evidence>
<evidence type="ECO:0000256" key="9">
    <source>
        <dbReference type="SAM" id="Phobius"/>
    </source>
</evidence>
<keyword evidence="5" id="KW-0813">Transport</keyword>
<evidence type="ECO:0000256" key="2">
    <source>
        <dbReference type="ARBA" id="ARBA00006772"/>
    </source>
</evidence>
<reference evidence="10 11" key="1">
    <citation type="submission" date="2021-03" db="EMBL/GenBank/DDBJ databases">
        <title>Genomic Encyclopedia of Type Strains, Phase IV (KMG-IV): sequencing the most valuable type-strain genomes for metagenomic binning, comparative biology and taxonomic classification.</title>
        <authorList>
            <person name="Goeker M."/>
        </authorList>
    </citation>
    <scope>NUCLEOTIDE SEQUENCE [LARGE SCALE GENOMIC DNA]</scope>
    <source>
        <strain evidence="10 11">DSM 24738</strain>
    </source>
</reference>
<keyword evidence="4 9" id="KW-0812">Transmembrane</keyword>
<protein>
    <recommendedName>
        <fullName evidence="3">Sodium-dependent dicarboxylate transporter SdcS</fullName>
    </recommendedName>
    <alternativeName>
        <fullName evidence="8">Na(+)/dicarboxylate symporter</fullName>
    </alternativeName>
</protein>
<evidence type="ECO:0000313" key="10">
    <source>
        <dbReference type="EMBL" id="MBP1933887.1"/>
    </source>
</evidence>
<comment type="subcellular location">
    <subcellularLocation>
        <location evidence="1">Membrane</location>
        <topology evidence="1">Multi-pass membrane protein</topology>
    </subcellularLocation>
</comment>
<dbReference type="Proteomes" id="UP001519343">
    <property type="component" value="Unassembled WGS sequence"/>
</dbReference>
<organism evidence="10 11">
    <name type="scientific">Ammoniphilus resinae</name>
    <dbReference type="NCBI Taxonomy" id="861532"/>
    <lineage>
        <taxon>Bacteria</taxon>
        <taxon>Bacillati</taxon>
        <taxon>Bacillota</taxon>
        <taxon>Bacilli</taxon>
        <taxon>Bacillales</taxon>
        <taxon>Paenibacillaceae</taxon>
        <taxon>Aneurinibacillus group</taxon>
        <taxon>Ammoniphilus</taxon>
    </lineage>
</organism>
<feature type="transmembrane region" description="Helical" evidence="9">
    <location>
        <begin position="123"/>
        <end position="141"/>
    </location>
</feature>
<dbReference type="NCBIfam" id="TIGR00785">
    <property type="entry name" value="dass"/>
    <property type="match status" value="1"/>
</dbReference>
<dbReference type="PANTHER" id="PTHR10283">
    <property type="entry name" value="SOLUTE CARRIER FAMILY 13 MEMBER"/>
    <property type="match status" value="1"/>
</dbReference>
<feature type="transmembrane region" description="Helical" evidence="9">
    <location>
        <begin position="358"/>
        <end position="374"/>
    </location>
</feature>
<feature type="transmembrane region" description="Helical" evidence="9">
    <location>
        <begin position="405"/>
        <end position="423"/>
    </location>
</feature>
<evidence type="ECO:0000256" key="3">
    <source>
        <dbReference type="ARBA" id="ARBA00020150"/>
    </source>
</evidence>
<comment type="caution">
    <text evidence="10">The sequence shown here is derived from an EMBL/GenBank/DDBJ whole genome shotgun (WGS) entry which is preliminary data.</text>
</comment>
<feature type="transmembrane region" description="Helical" evidence="9">
    <location>
        <begin position="290"/>
        <end position="308"/>
    </location>
</feature>
<gene>
    <name evidence="10" type="ORF">J2Z37_003904</name>
</gene>
<keyword evidence="6 9" id="KW-1133">Transmembrane helix</keyword>
<feature type="transmembrane region" description="Helical" evidence="9">
    <location>
        <begin position="84"/>
        <end position="102"/>
    </location>
</feature>
<comment type="similarity">
    <text evidence="2">Belongs to the SLC13A/DASS transporter (TC 2.A.47) family. NADC subfamily.</text>
</comment>
<feature type="transmembrane region" description="Helical" evidence="9">
    <location>
        <begin position="381"/>
        <end position="399"/>
    </location>
</feature>
<evidence type="ECO:0000256" key="1">
    <source>
        <dbReference type="ARBA" id="ARBA00004141"/>
    </source>
</evidence>
<evidence type="ECO:0000256" key="8">
    <source>
        <dbReference type="ARBA" id="ARBA00031174"/>
    </source>
</evidence>
<proteinExistence type="inferred from homology"/>
<keyword evidence="7 9" id="KW-0472">Membrane</keyword>
<dbReference type="PANTHER" id="PTHR10283:SF82">
    <property type="entry name" value="SOLUTE CARRIER FAMILY 13 MEMBER 2"/>
    <property type="match status" value="1"/>
</dbReference>
<accession>A0ABS4GUD6</accession>
<evidence type="ECO:0000256" key="4">
    <source>
        <dbReference type="ARBA" id="ARBA00022692"/>
    </source>
</evidence>
<evidence type="ECO:0000256" key="6">
    <source>
        <dbReference type="ARBA" id="ARBA00022989"/>
    </source>
</evidence>
<keyword evidence="5" id="KW-0769">Symport</keyword>
<evidence type="ECO:0000256" key="7">
    <source>
        <dbReference type="ARBA" id="ARBA00023136"/>
    </source>
</evidence>
<feature type="transmembrane region" description="Helical" evidence="9">
    <location>
        <begin position="320"/>
        <end position="338"/>
    </location>
</feature>
<feature type="transmembrane region" description="Helical" evidence="9">
    <location>
        <begin position="175"/>
        <end position="202"/>
    </location>
</feature>
<dbReference type="InterPro" id="IPR001898">
    <property type="entry name" value="SLC13A/DASS"/>
</dbReference>